<name>A0A1G7J6A2_9GAMM</name>
<proteinExistence type="predicted"/>
<keyword evidence="1" id="KW-0472">Membrane</keyword>
<accession>A0A1G7J6A2</accession>
<evidence type="ECO:0000256" key="1">
    <source>
        <dbReference type="SAM" id="Phobius"/>
    </source>
</evidence>
<organism evidence="2 3">
    <name type="scientific">Phytopseudomonas seleniipraecipitans</name>
    <dbReference type="NCBI Taxonomy" id="640205"/>
    <lineage>
        <taxon>Bacteria</taxon>
        <taxon>Pseudomonadati</taxon>
        <taxon>Pseudomonadota</taxon>
        <taxon>Gammaproteobacteria</taxon>
        <taxon>Pseudomonadales</taxon>
        <taxon>Pseudomonadaceae</taxon>
        <taxon>Phytopseudomonas</taxon>
    </lineage>
</organism>
<feature type="transmembrane region" description="Helical" evidence="1">
    <location>
        <begin position="20"/>
        <end position="39"/>
    </location>
</feature>
<protein>
    <submittedName>
        <fullName evidence="2">Uncharacterized protein</fullName>
    </submittedName>
</protein>
<dbReference type="EMBL" id="FNBM01000002">
    <property type="protein sequence ID" value="SDF20527.1"/>
    <property type="molecule type" value="Genomic_DNA"/>
</dbReference>
<gene>
    <name evidence="2" type="ORF">SAMN05216381_1001</name>
</gene>
<reference evidence="2 3" key="1">
    <citation type="submission" date="2016-10" db="EMBL/GenBank/DDBJ databases">
        <authorList>
            <person name="de Groot N.N."/>
        </authorList>
    </citation>
    <scope>NUCLEOTIDE SEQUENCE [LARGE SCALE GENOMIC DNA]</scope>
    <source>
        <strain evidence="2 3">LMG 25475</strain>
    </source>
</reference>
<feature type="transmembrane region" description="Helical" evidence="1">
    <location>
        <begin position="45"/>
        <end position="70"/>
    </location>
</feature>
<dbReference type="STRING" id="640205.SAMN05216381_1001"/>
<keyword evidence="1" id="KW-1133">Transmembrane helix</keyword>
<dbReference type="AlphaFoldDB" id="A0A1G7J6A2"/>
<keyword evidence="1" id="KW-0812">Transmembrane</keyword>
<dbReference type="OrthoDB" id="7067241at2"/>
<dbReference type="Proteomes" id="UP000243378">
    <property type="component" value="Unassembled WGS sequence"/>
</dbReference>
<evidence type="ECO:0000313" key="3">
    <source>
        <dbReference type="Proteomes" id="UP000243378"/>
    </source>
</evidence>
<evidence type="ECO:0000313" key="2">
    <source>
        <dbReference type="EMBL" id="SDF20527.1"/>
    </source>
</evidence>
<sequence length="262" mass="28945">MAKSVEKNKGIKFKRREWLFLLLIVVLVQLILHQVSLYYGSSSTALGYVSFAGTIVSILLGLIAIIYSFVQSISHANSVAEIKSQVKHLVSAGDRIVKLEKRLDSSAVKIERLTDNYIASIDENTKASLVVAQNIKDVYQVGEVMGAGDRSDGHFSSGYTWLNIGCAIVWWAVVNNKTAYDFEIELGDVLARELDVHQEFLSGLMVAMSAMLDDKGVIEVTNVNEGVSFNGKPGFDDYIGPTITAMKESGEEKYIKLWQVLN</sequence>
<dbReference type="RefSeq" id="WP_092365425.1">
    <property type="nucleotide sequence ID" value="NZ_FNBM01000002.1"/>
</dbReference>